<dbReference type="EMBL" id="JACHEU010000001">
    <property type="protein sequence ID" value="MBB6011165.1"/>
    <property type="molecule type" value="Genomic_DNA"/>
</dbReference>
<dbReference type="InterPro" id="IPR005133">
    <property type="entry name" value="PhaG_MnhG_YufB"/>
</dbReference>
<sequence length="136" mass="14546">MSHAAELPLWAALIVAFLLLLGSGLTLLGTIGLVRLDSFYKRVHSPTLGTTWGTGGILLASMLFFSVIESRPVLHELLIAVFVTVTTPVTLMLLARAALFRDRTEKNPEVPTFTAVAERSSEVVARGVNNGGAAED</sequence>
<dbReference type="GO" id="GO:0015385">
    <property type="term" value="F:sodium:proton antiporter activity"/>
    <property type="evidence" value="ECO:0007669"/>
    <property type="project" value="TreeGrafter"/>
</dbReference>
<comment type="caution">
    <text evidence="2">The sequence shown here is derived from an EMBL/GenBank/DDBJ whole genome shotgun (WGS) entry which is preliminary data.</text>
</comment>
<accession>A0A7W9RZM4</accession>
<feature type="transmembrane region" description="Helical" evidence="1">
    <location>
        <begin position="77"/>
        <end position="99"/>
    </location>
</feature>
<dbReference type="PANTHER" id="PTHR34703">
    <property type="entry name" value="ANTIPORTER SUBUNIT MNHG2-RELATED"/>
    <property type="match status" value="1"/>
</dbReference>
<dbReference type="PANTHER" id="PTHR34703:SF1">
    <property type="entry name" value="ANTIPORTER SUBUNIT MNHG2-RELATED"/>
    <property type="match status" value="1"/>
</dbReference>
<feature type="transmembrane region" description="Helical" evidence="1">
    <location>
        <begin position="46"/>
        <end position="65"/>
    </location>
</feature>
<protein>
    <submittedName>
        <fullName evidence="2">Multicomponent K+:H+ antiporter subunit G</fullName>
    </submittedName>
</protein>
<evidence type="ECO:0000256" key="1">
    <source>
        <dbReference type="SAM" id="Phobius"/>
    </source>
</evidence>
<keyword evidence="3" id="KW-1185">Reference proteome</keyword>
<gene>
    <name evidence="2" type="ORF">HNR59_000510</name>
</gene>
<keyword evidence="1" id="KW-0812">Transmembrane</keyword>
<proteinExistence type="predicted"/>
<keyword evidence="1" id="KW-1133">Transmembrane helix</keyword>
<name>A0A7W9RZM4_9HYPH</name>
<feature type="transmembrane region" description="Helical" evidence="1">
    <location>
        <begin position="12"/>
        <end position="34"/>
    </location>
</feature>
<dbReference type="RefSeq" id="WP_183825558.1">
    <property type="nucleotide sequence ID" value="NZ_JACHEU010000001.1"/>
</dbReference>
<keyword evidence="1" id="KW-0472">Membrane</keyword>
<evidence type="ECO:0000313" key="3">
    <source>
        <dbReference type="Proteomes" id="UP000533306"/>
    </source>
</evidence>
<organism evidence="2 3">
    <name type="scientific">Aquamicrobium lusatiense</name>
    <dbReference type="NCBI Taxonomy" id="89772"/>
    <lineage>
        <taxon>Bacteria</taxon>
        <taxon>Pseudomonadati</taxon>
        <taxon>Pseudomonadota</taxon>
        <taxon>Alphaproteobacteria</taxon>
        <taxon>Hyphomicrobiales</taxon>
        <taxon>Phyllobacteriaceae</taxon>
        <taxon>Aquamicrobium</taxon>
    </lineage>
</organism>
<dbReference type="NCBIfam" id="TIGR01300">
    <property type="entry name" value="CPA3_mnhG_phaG"/>
    <property type="match status" value="1"/>
</dbReference>
<evidence type="ECO:0000313" key="2">
    <source>
        <dbReference type="EMBL" id="MBB6011165.1"/>
    </source>
</evidence>
<dbReference type="AlphaFoldDB" id="A0A7W9RZM4"/>
<dbReference type="Pfam" id="PF03334">
    <property type="entry name" value="PhaG_MnhG_YufB"/>
    <property type="match status" value="1"/>
</dbReference>
<reference evidence="2 3" key="1">
    <citation type="submission" date="2020-08" db="EMBL/GenBank/DDBJ databases">
        <title>Genomic Encyclopedia of Type Strains, Phase IV (KMG-IV): sequencing the most valuable type-strain genomes for metagenomic binning, comparative biology and taxonomic classification.</title>
        <authorList>
            <person name="Goeker M."/>
        </authorList>
    </citation>
    <scope>NUCLEOTIDE SEQUENCE [LARGE SCALE GENOMIC DNA]</scope>
    <source>
        <strain evidence="2 3">DSM 11099</strain>
    </source>
</reference>
<dbReference type="Proteomes" id="UP000533306">
    <property type="component" value="Unassembled WGS sequence"/>
</dbReference>